<reference evidence="6 7" key="1">
    <citation type="submission" date="2018-07" db="EMBL/GenBank/DDBJ databases">
        <title>Genomic Encyclopedia of Type Strains, Phase III (KMG-III): the genomes of soil and plant-associated and newly described type strains.</title>
        <authorList>
            <person name="Whitman W."/>
        </authorList>
    </citation>
    <scope>NUCLEOTIDE SEQUENCE [LARGE SCALE GENOMIC DNA]</scope>
    <source>
        <strain evidence="6 7">CECT 7506</strain>
    </source>
</reference>
<evidence type="ECO:0000256" key="4">
    <source>
        <dbReference type="PROSITE-ProRule" id="PRU00409"/>
    </source>
</evidence>
<dbReference type="EMBL" id="QPJD01000016">
    <property type="protein sequence ID" value="RCW42492.1"/>
    <property type="molecule type" value="Genomic_DNA"/>
</dbReference>
<accession>A0A368VNP8</accession>
<dbReference type="SUPFAM" id="SSF56059">
    <property type="entry name" value="Glutathione synthetase ATP-binding domain-like"/>
    <property type="match status" value="1"/>
</dbReference>
<sequence length="395" mass="46137">MNFIFFSPNFPKYCTEFCFHLKNCGVNVLGIGDADYNDLNEKLKNSLTEYIKINRLENYDEVLRAVGYYTHKYGKIDRFESLNEHWLDLDARIRTDFNIFGTKLDFISNLKQKSKMEKFFNKSEVESIRSITKFHRVKAKKFIEKIGYPVVVKPNQGVGANMTYKLASESELEHFLHTKPSEVEFIMQEFIDGVLLTYDGLVNKDGEIVFAASHEFPHSIMDTVNSGNHFSYYGLKEVSKEIEESGRRIIRTYGIKESFFHLEFFKSNADGNIIALEVNMRPPGTWMTDAINFTYDIDIYKLWANMIVNNQVEGPFAGKYYTGFASKKNHLTYAHEHEEIMQRYHHEIVKHDSITDVQSQSRGNYAYQFRSKDFDKVKQITAYIHAVENRIKVFS</sequence>
<keyword evidence="7" id="KW-1185">Reference proteome</keyword>
<protein>
    <submittedName>
        <fullName evidence="6">ATP-grasp domain-containing protein</fullName>
    </submittedName>
</protein>
<keyword evidence="3 4" id="KW-0067">ATP-binding</keyword>
<evidence type="ECO:0000256" key="2">
    <source>
        <dbReference type="ARBA" id="ARBA00022741"/>
    </source>
</evidence>
<gene>
    <name evidence="6" type="ORF">DFP97_11654</name>
</gene>
<dbReference type="GO" id="GO:0016874">
    <property type="term" value="F:ligase activity"/>
    <property type="evidence" value="ECO:0007669"/>
    <property type="project" value="UniProtKB-KW"/>
</dbReference>
<dbReference type="GO" id="GO:0046872">
    <property type="term" value="F:metal ion binding"/>
    <property type="evidence" value="ECO:0007669"/>
    <property type="project" value="InterPro"/>
</dbReference>
<dbReference type="Proteomes" id="UP000252415">
    <property type="component" value="Unassembled WGS sequence"/>
</dbReference>
<evidence type="ECO:0000313" key="6">
    <source>
        <dbReference type="EMBL" id="RCW42492.1"/>
    </source>
</evidence>
<comment type="caution">
    <text evidence="6">The sequence shown here is derived from an EMBL/GenBank/DDBJ whole genome shotgun (WGS) entry which is preliminary data.</text>
</comment>
<name>A0A368VNP8_9BACL</name>
<dbReference type="Gene3D" id="3.30.1490.20">
    <property type="entry name" value="ATP-grasp fold, A domain"/>
    <property type="match status" value="1"/>
</dbReference>
<organism evidence="6 7">
    <name type="scientific">Paenibacillus prosopidis</name>
    <dbReference type="NCBI Taxonomy" id="630520"/>
    <lineage>
        <taxon>Bacteria</taxon>
        <taxon>Bacillati</taxon>
        <taxon>Bacillota</taxon>
        <taxon>Bacilli</taxon>
        <taxon>Bacillales</taxon>
        <taxon>Paenibacillaceae</taxon>
        <taxon>Paenibacillus</taxon>
    </lineage>
</organism>
<evidence type="ECO:0000313" key="7">
    <source>
        <dbReference type="Proteomes" id="UP000252415"/>
    </source>
</evidence>
<evidence type="ECO:0000259" key="5">
    <source>
        <dbReference type="PROSITE" id="PS50975"/>
    </source>
</evidence>
<dbReference type="InterPro" id="IPR013815">
    <property type="entry name" value="ATP_grasp_subdomain_1"/>
</dbReference>
<dbReference type="RefSeq" id="WP_056632231.1">
    <property type="nucleotide sequence ID" value="NZ_QPJD01000016.1"/>
</dbReference>
<keyword evidence="1" id="KW-0436">Ligase</keyword>
<proteinExistence type="predicted"/>
<evidence type="ECO:0000256" key="3">
    <source>
        <dbReference type="ARBA" id="ARBA00022840"/>
    </source>
</evidence>
<dbReference type="PROSITE" id="PS50975">
    <property type="entry name" value="ATP_GRASP"/>
    <property type="match status" value="1"/>
</dbReference>
<feature type="domain" description="ATP-grasp" evidence="5">
    <location>
        <begin position="117"/>
        <end position="308"/>
    </location>
</feature>
<dbReference type="PANTHER" id="PTHR43585">
    <property type="entry name" value="FUMIPYRROLE BIOSYNTHESIS PROTEIN C"/>
    <property type="match status" value="1"/>
</dbReference>
<dbReference type="Pfam" id="PF13535">
    <property type="entry name" value="ATP-grasp_4"/>
    <property type="match status" value="1"/>
</dbReference>
<dbReference type="OrthoDB" id="24041at2"/>
<dbReference type="InterPro" id="IPR011761">
    <property type="entry name" value="ATP-grasp"/>
</dbReference>
<dbReference type="AlphaFoldDB" id="A0A368VNP8"/>
<dbReference type="InterPro" id="IPR052032">
    <property type="entry name" value="ATP-dep_AA_Ligase"/>
</dbReference>
<evidence type="ECO:0000256" key="1">
    <source>
        <dbReference type="ARBA" id="ARBA00022598"/>
    </source>
</evidence>
<dbReference type="GO" id="GO:0005524">
    <property type="term" value="F:ATP binding"/>
    <property type="evidence" value="ECO:0007669"/>
    <property type="project" value="UniProtKB-UniRule"/>
</dbReference>
<keyword evidence="2 4" id="KW-0547">Nucleotide-binding</keyword>
<dbReference type="PANTHER" id="PTHR43585:SF2">
    <property type="entry name" value="ATP-GRASP ENZYME FSQD"/>
    <property type="match status" value="1"/>
</dbReference>
<dbReference type="Gene3D" id="3.30.470.20">
    <property type="entry name" value="ATP-grasp fold, B domain"/>
    <property type="match status" value="1"/>
</dbReference>